<accession>A0AAV4W6S9</accession>
<keyword evidence="2" id="KW-1185">Reference proteome</keyword>
<protein>
    <submittedName>
        <fullName evidence="1">Uncharacterized protein</fullName>
    </submittedName>
</protein>
<organism evidence="1 2">
    <name type="scientific">Caerostris extrusa</name>
    <name type="common">Bark spider</name>
    <name type="synonym">Caerostris bankana</name>
    <dbReference type="NCBI Taxonomy" id="172846"/>
    <lineage>
        <taxon>Eukaryota</taxon>
        <taxon>Metazoa</taxon>
        <taxon>Ecdysozoa</taxon>
        <taxon>Arthropoda</taxon>
        <taxon>Chelicerata</taxon>
        <taxon>Arachnida</taxon>
        <taxon>Araneae</taxon>
        <taxon>Araneomorphae</taxon>
        <taxon>Entelegynae</taxon>
        <taxon>Araneoidea</taxon>
        <taxon>Araneidae</taxon>
        <taxon>Caerostris</taxon>
    </lineage>
</organism>
<name>A0AAV4W6S9_CAEEX</name>
<evidence type="ECO:0000313" key="1">
    <source>
        <dbReference type="EMBL" id="GIY78471.1"/>
    </source>
</evidence>
<dbReference type="Proteomes" id="UP001054945">
    <property type="component" value="Unassembled WGS sequence"/>
</dbReference>
<dbReference type="AlphaFoldDB" id="A0AAV4W6S9"/>
<gene>
    <name evidence="1" type="ORF">CEXT_456771</name>
</gene>
<reference evidence="1 2" key="1">
    <citation type="submission" date="2021-06" db="EMBL/GenBank/DDBJ databases">
        <title>Caerostris extrusa draft genome.</title>
        <authorList>
            <person name="Kono N."/>
            <person name="Arakawa K."/>
        </authorList>
    </citation>
    <scope>NUCLEOTIDE SEQUENCE [LARGE SCALE GENOMIC DNA]</scope>
</reference>
<sequence>MTSTCTVSTIGDGSGLVDVCCVFLLDGVDDFSRELSPPPSSGLGVAGISSICQMETFVSVPSSTEVKGEEGSMARVGGCWRDR</sequence>
<dbReference type="EMBL" id="BPLR01015760">
    <property type="protein sequence ID" value="GIY78471.1"/>
    <property type="molecule type" value="Genomic_DNA"/>
</dbReference>
<evidence type="ECO:0000313" key="2">
    <source>
        <dbReference type="Proteomes" id="UP001054945"/>
    </source>
</evidence>
<proteinExistence type="predicted"/>
<comment type="caution">
    <text evidence="1">The sequence shown here is derived from an EMBL/GenBank/DDBJ whole genome shotgun (WGS) entry which is preliminary data.</text>
</comment>